<dbReference type="InterPro" id="IPR051674">
    <property type="entry name" value="Malate_Decarboxylase"/>
</dbReference>
<evidence type="ECO:0000313" key="3">
    <source>
        <dbReference type="EMBL" id="EHP71316.1"/>
    </source>
</evidence>
<evidence type="ECO:0000259" key="2">
    <source>
        <dbReference type="SMART" id="SM01274"/>
    </source>
</evidence>
<dbReference type="SMART" id="SM01274">
    <property type="entry name" value="malic"/>
    <property type="match status" value="1"/>
</dbReference>
<feature type="non-terminal residue" evidence="3">
    <location>
        <position position="79"/>
    </location>
</feature>
<dbReference type="PANTHER" id="PTHR43237">
    <property type="entry name" value="NADP-DEPENDENT MALIC ENZYME"/>
    <property type="match status" value="1"/>
</dbReference>
<dbReference type="InterPro" id="IPR037062">
    <property type="entry name" value="Malic_N_dom_sf"/>
</dbReference>
<dbReference type="Proteomes" id="UP000003980">
    <property type="component" value="Unassembled WGS sequence"/>
</dbReference>
<dbReference type="HOGENOM" id="CLU_2627450_0_0_2"/>
<organism evidence="3 4">
    <name type="scientific">Metallosphaera yellowstonensis MK1</name>
    <dbReference type="NCBI Taxonomy" id="671065"/>
    <lineage>
        <taxon>Archaea</taxon>
        <taxon>Thermoproteota</taxon>
        <taxon>Thermoprotei</taxon>
        <taxon>Sulfolobales</taxon>
        <taxon>Sulfolobaceae</taxon>
        <taxon>Metallosphaera</taxon>
    </lineage>
</organism>
<sequence>MKSVELSLKYQGKIQVVPKVPIRSYDDFSTIYTPGVAEVVKEISKDRDKSFLLTSRWNMVGIVTDGSRVLGLGDVGPEA</sequence>
<dbReference type="AlphaFoldDB" id="H2C0Q4"/>
<keyword evidence="1" id="KW-0560">Oxidoreductase</keyword>
<feature type="domain" description="Malic enzyme N-terminal" evidence="2">
    <location>
        <begin position="11"/>
        <end position="79"/>
    </location>
</feature>
<proteinExistence type="predicted"/>
<reference evidence="3 4" key="1">
    <citation type="submission" date="2012-01" db="EMBL/GenBank/DDBJ databases">
        <title>Improved High-Quality Draft sequence of Metallosphaera yellowstonensis MK1.</title>
        <authorList>
            <consortium name="US DOE Joint Genome Institute"/>
            <person name="Lucas S."/>
            <person name="Han J."/>
            <person name="Cheng J.-F."/>
            <person name="Goodwin L."/>
            <person name="Pitluck S."/>
            <person name="Peters L."/>
            <person name="Teshima H."/>
            <person name="Detter J.C."/>
            <person name="Han C."/>
            <person name="Tapia R."/>
            <person name="Land M."/>
            <person name="Hauser L."/>
            <person name="Kyrpides N."/>
            <person name="Kozubal M."/>
            <person name="Macur R.E."/>
            <person name="Jay Z."/>
            <person name="Inskeep W."/>
            <person name="Woyke T."/>
        </authorList>
    </citation>
    <scope>NUCLEOTIDE SEQUENCE [LARGE SCALE GENOMIC DNA]</scope>
    <source>
        <strain evidence="3 4">MK1</strain>
    </source>
</reference>
<dbReference type="EMBL" id="JH597755">
    <property type="protein sequence ID" value="EHP71316.1"/>
    <property type="molecule type" value="Genomic_DNA"/>
</dbReference>
<dbReference type="InterPro" id="IPR046346">
    <property type="entry name" value="Aminoacid_DH-like_N_sf"/>
</dbReference>
<dbReference type="SUPFAM" id="SSF53223">
    <property type="entry name" value="Aminoacid dehydrogenase-like, N-terminal domain"/>
    <property type="match status" value="1"/>
</dbReference>
<dbReference type="GO" id="GO:0004470">
    <property type="term" value="F:malic enzyme activity"/>
    <property type="evidence" value="ECO:0007669"/>
    <property type="project" value="InterPro"/>
</dbReference>
<protein>
    <submittedName>
        <fullName evidence="3">Malic enzyme</fullName>
    </submittedName>
</protein>
<dbReference type="eggNOG" id="arCOG00853">
    <property type="taxonomic scope" value="Archaea"/>
</dbReference>
<evidence type="ECO:0000313" key="4">
    <source>
        <dbReference type="Proteomes" id="UP000003980"/>
    </source>
</evidence>
<name>H2C0Q4_9CREN</name>
<dbReference type="InterPro" id="IPR012301">
    <property type="entry name" value="Malic_N_dom"/>
</dbReference>
<accession>H2C0Q4</accession>
<keyword evidence="4" id="KW-1185">Reference proteome</keyword>
<dbReference type="PANTHER" id="PTHR43237:SF4">
    <property type="entry name" value="NADP-DEPENDENT MALIC ENZYME"/>
    <property type="match status" value="1"/>
</dbReference>
<evidence type="ECO:0000256" key="1">
    <source>
        <dbReference type="ARBA" id="ARBA00023002"/>
    </source>
</evidence>
<dbReference type="Pfam" id="PF00390">
    <property type="entry name" value="malic"/>
    <property type="match status" value="1"/>
</dbReference>
<dbReference type="GO" id="GO:0016616">
    <property type="term" value="F:oxidoreductase activity, acting on the CH-OH group of donors, NAD or NADP as acceptor"/>
    <property type="evidence" value="ECO:0007669"/>
    <property type="project" value="InterPro"/>
</dbReference>
<gene>
    <name evidence="3" type="ORF">MetMK1DRAFT_00001250</name>
</gene>
<dbReference type="Gene3D" id="3.40.50.10380">
    <property type="entry name" value="Malic enzyme, N-terminal domain"/>
    <property type="match status" value="1"/>
</dbReference>